<dbReference type="Proteomes" id="UP000236447">
    <property type="component" value="Chromosome"/>
</dbReference>
<dbReference type="PANTHER" id="PTHR33164">
    <property type="entry name" value="TRANSCRIPTIONAL REGULATOR, MARR FAMILY"/>
    <property type="match status" value="1"/>
</dbReference>
<dbReference type="InterPro" id="IPR036388">
    <property type="entry name" value="WH-like_DNA-bd_sf"/>
</dbReference>
<dbReference type="EMBL" id="CP010725">
    <property type="protein sequence ID" value="AUQ98388.1"/>
    <property type="molecule type" value="Genomic_DNA"/>
</dbReference>
<dbReference type="InterPro" id="IPR000835">
    <property type="entry name" value="HTH_MarR-typ"/>
</dbReference>
<dbReference type="SMART" id="SM00347">
    <property type="entry name" value="HTH_MARR"/>
    <property type="match status" value="1"/>
</dbReference>
<gene>
    <name evidence="2" type="ORF">PhaeoP66_02404</name>
    <name evidence="3" type="ORF">PhaeoP88_01004</name>
</gene>
<evidence type="ECO:0000313" key="2">
    <source>
        <dbReference type="EMBL" id="AUQ95176.1"/>
    </source>
</evidence>
<dbReference type="InterPro" id="IPR039422">
    <property type="entry name" value="MarR/SlyA-like"/>
</dbReference>
<dbReference type="RefSeq" id="WP_014874076.1">
    <property type="nucleotide sequence ID" value="NZ_BSKP01000001.1"/>
</dbReference>
<protein>
    <submittedName>
        <fullName evidence="2 3">HTH-type transcriptional regulator, MarR family</fullName>
    </submittedName>
</protein>
<accession>A0A135IK41</accession>
<dbReference type="Proteomes" id="UP000236536">
    <property type="component" value="Chromosome"/>
</dbReference>
<reference evidence="2 5" key="3">
    <citation type="journal article" date="2017" name="Int. J. Syst. Evol. Microbiol.">
        <title>Adaptation of Surface-Associated Bacteria to the Open Ocean: A Genomically Distinct Subpopulation of Phaeobacter gallaeciensis Colonizes Pacific Mesozooplankton.</title>
        <authorList>
            <person name="Freese H.M."/>
            <person name="Methner A."/>
            <person name="Overmann J."/>
        </authorList>
    </citation>
    <scope>NUCLEOTIDE SEQUENCE [LARGE SCALE GENOMIC DNA]</scope>
    <source>
        <strain evidence="2 5">P66</strain>
    </source>
</reference>
<dbReference type="EMBL" id="CP010705">
    <property type="protein sequence ID" value="AUQ95176.1"/>
    <property type="molecule type" value="Genomic_DNA"/>
</dbReference>
<dbReference type="InterPro" id="IPR036390">
    <property type="entry name" value="WH_DNA-bd_sf"/>
</dbReference>
<dbReference type="GO" id="GO:0006950">
    <property type="term" value="P:response to stress"/>
    <property type="evidence" value="ECO:0007669"/>
    <property type="project" value="TreeGrafter"/>
</dbReference>
<name>A0A135IK41_9RHOB</name>
<dbReference type="GO" id="GO:0003700">
    <property type="term" value="F:DNA-binding transcription factor activity"/>
    <property type="evidence" value="ECO:0007669"/>
    <property type="project" value="InterPro"/>
</dbReference>
<evidence type="ECO:0000313" key="4">
    <source>
        <dbReference type="Proteomes" id="UP000236447"/>
    </source>
</evidence>
<dbReference type="AlphaFoldDB" id="A0A135IK41"/>
<feature type="domain" description="HTH marR-type" evidence="1">
    <location>
        <begin position="24"/>
        <end position="147"/>
    </location>
</feature>
<evidence type="ECO:0000313" key="5">
    <source>
        <dbReference type="Proteomes" id="UP000236536"/>
    </source>
</evidence>
<dbReference type="SUPFAM" id="SSF46785">
    <property type="entry name" value="Winged helix' DNA-binding domain"/>
    <property type="match status" value="1"/>
</dbReference>
<reference evidence="4 5" key="2">
    <citation type="journal article" date="2017" name="Genome Biol. Evol.">
        <title>Trajectories and Drivers of Genome Evolution in Surface-Associated Marine Phaeobacter.</title>
        <authorList>
            <person name="Freese H.M."/>
            <person name="Sikorski J."/>
            <person name="Bunk B."/>
            <person name="Scheuner C."/>
            <person name="Meier-Kolthoff J.P."/>
            <person name="Sproer C."/>
            <person name="Gram L."/>
            <person name="Overmann J."/>
        </authorList>
    </citation>
    <scope>NUCLEOTIDE SEQUENCE [LARGE SCALE GENOMIC DNA]</scope>
    <source>
        <strain evidence="2 5">P66</strain>
        <strain evidence="3 4">P88</strain>
    </source>
</reference>
<sequence length="147" mass="16714">MFFLKELPSRQMVERYVEAYGSDPALISDALLMMRRASLLIRKLETYFAGHGLSQLRFLVLIVIDREPDRQWLSPNEIAQRIDVSKPVMTRTLHALQADGLVRITASETDGRSKEVTLTPDGHTRLQATLPEYYQILSKEMAQSPPG</sequence>
<evidence type="ECO:0000313" key="3">
    <source>
        <dbReference type="EMBL" id="AUQ98388.1"/>
    </source>
</evidence>
<dbReference type="GeneID" id="57287776"/>
<proteinExistence type="predicted"/>
<dbReference type="PRINTS" id="PR00598">
    <property type="entry name" value="HTHMARR"/>
</dbReference>
<dbReference type="PANTHER" id="PTHR33164:SF43">
    <property type="entry name" value="HTH-TYPE TRANSCRIPTIONAL REPRESSOR YETL"/>
    <property type="match status" value="1"/>
</dbReference>
<dbReference type="Pfam" id="PF12802">
    <property type="entry name" value="MarR_2"/>
    <property type="match status" value="1"/>
</dbReference>
<keyword evidence="5" id="KW-1185">Reference proteome</keyword>
<evidence type="ECO:0000259" key="1">
    <source>
        <dbReference type="PROSITE" id="PS50995"/>
    </source>
</evidence>
<dbReference type="PROSITE" id="PS50995">
    <property type="entry name" value="HTH_MARR_2"/>
    <property type="match status" value="1"/>
</dbReference>
<reference evidence="3 4" key="1">
    <citation type="journal article" date="2017" name="Front. Microbiol.">
        <title>Phaeobacter piscinae sp. nov., a species of the Roseobacter group and potential aquaculture probiont.</title>
        <authorList>
            <person name="Sonnenschein E.C."/>
            <person name="Phippen C.B.W."/>
            <person name="Nielsen K.F."/>
            <person name="Mateiu R.V."/>
            <person name="Melchiorsen J."/>
            <person name="Gram L."/>
            <person name="Overmann J."/>
            <person name="Freese H.M."/>
        </authorList>
    </citation>
    <scope>NUCLEOTIDE SEQUENCE [LARGE SCALE GENOMIC DNA]</scope>
    <source>
        <strain evidence="3 4">P88</strain>
    </source>
</reference>
<dbReference type="Gene3D" id="1.10.10.10">
    <property type="entry name" value="Winged helix-like DNA-binding domain superfamily/Winged helix DNA-binding domain"/>
    <property type="match status" value="1"/>
</dbReference>
<organism evidence="3 4">
    <name type="scientific">Phaeobacter inhibens</name>
    <dbReference type="NCBI Taxonomy" id="221822"/>
    <lineage>
        <taxon>Bacteria</taxon>
        <taxon>Pseudomonadati</taxon>
        <taxon>Pseudomonadota</taxon>
        <taxon>Alphaproteobacteria</taxon>
        <taxon>Rhodobacterales</taxon>
        <taxon>Roseobacteraceae</taxon>
        <taxon>Phaeobacter</taxon>
    </lineage>
</organism>